<reference evidence="1 2" key="1">
    <citation type="submission" date="2020-02" db="EMBL/GenBank/DDBJ databases">
        <title>Comparative genomics of sulfur disproportionating microorganisms.</title>
        <authorList>
            <person name="Ward L.M."/>
            <person name="Bertran E."/>
            <person name="Johnston D.T."/>
        </authorList>
    </citation>
    <scope>NUCLEOTIDE SEQUENCE [LARGE SCALE GENOMIC DNA]</scope>
    <source>
        <strain evidence="1 2">DSM 3696</strain>
    </source>
</reference>
<protein>
    <recommendedName>
        <fullName evidence="3">DUF3168 domain-containing protein</fullName>
    </recommendedName>
</protein>
<dbReference type="EMBL" id="JAAGRQ010000024">
    <property type="protein sequence ID" value="NDY56654.1"/>
    <property type="molecule type" value="Genomic_DNA"/>
</dbReference>
<evidence type="ECO:0008006" key="3">
    <source>
        <dbReference type="Google" id="ProtNLM"/>
    </source>
</evidence>
<dbReference type="AlphaFoldDB" id="A0A7K3NKC8"/>
<accession>A0A7K3NKC8</accession>
<gene>
    <name evidence="1" type="ORF">G3N56_07845</name>
</gene>
<comment type="caution">
    <text evidence="1">The sequence shown here is derived from an EMBL/GenBank/DDBJ whole genome shotgun (WGS) entry which is preliminary data.</text>
</comment>
<sequence>MTSVEILERALVALGNNAPLLAWCQEHYRRAPLVDFDPDDDAPKNPDTYPLIEIRELAHESENASDQTQVLGWVVGMAIKDDRKTTFAGCERPAGKIRIRQLRLLVEAALKSAALGKVQTGGTVETENLHPLYAAATTVQITFK</sequence>
<name>A0A7K3NKC8_9BACT</name>
<organism evidence="1 2">
    <name type="scientific">Desulfolutivibrio sulfodismutans</name>
    <dbReference type="NCBI Taxonomy" id="63561"/>
    <lineage>
        <taxon>Bacteria</taxon>
        <taxon>Pseudomonadati</taxon>
        <taxon>Thermodesulfobacteriota</taxon>
        <taxon>Desulfovibrionia</taxon>
        <taxon>Desulfovibrionales</taxon>
        <taxon>Desulfovibrionaceae</taxon>
        <taxon>Desulfolutivibrio</taxon>
    </lineage>
</organism>
<dbReference type="Proteomes" id="UP000469724">
    <property type="component" value="Unassembled WGS sequence"/>
</dbReference>
<keyword evidence="2" id="KW-1185">Reference proteome</keyword>
<evidence type="ECO:0000313" key="2">
    <source>
        <dbReference type="Proteomes" id="UP000469724"/>
    </source>
</evidence>
<evidence type="ECO:0000313" key="1">
    <source>
        <dbReference type="EMBL" id="NDY56654.1"/>
    </source>
</evidence>
<dbReference type="RefSeq" id="WP_163301707.1">
    <property type="nucleotide sequence ID" value="NZ_JAAGRQ010000024.1"/>
</dbReference>
<proteinExistence type="predicted"/>